<evidence type="ECO:0000313" key="1">
    <source>
        <dbReference type="EMBL" id="MBP2330956.1"/>
    </source>
</evidence>
<evidence type="ECO:0008006" key="3">
    <source>
        <dbReference type="Google" id="ProtNLM"/>
    </source>
</evidence>
<evidence type="ECO:0000313" key="2">
    <source>
        <dbReference type="Proteomes" id="UP001519332"/>
    </source>
</evidence>
<dbReference type="InterPro" id="IPR025447">
    <property type="entry name" value="DUF4192"/>
</dbReference>
<name>A0ABS4U439_9PSEU</name>
<protein>
    <recommendedName>
        <fullName evidence="3">DUF4192 domain-containing protein</fullName>
    </recommendedName>
</protein>
<comment type="caution">
    <text evidence="1">The sequence shown here is derived from an EMBL/GenBank/DDBJ whole genome shotgun (WGS) entry which is preliminary data.</text>
</comment>
<dbReference type="RefSeq" id="WP_209647610.1">
    <property type="nucleotide sequence ID" value="NZ_JAGINW010000001.1"/>
</dbReference>
<accession>A0ABS4U439</accession>
<dbReference type="Proteomes" id="UP001519332">
    <property type="component" value="Unassembled WGS sequence"/>
</dbReference>
<proteinExistence type="predicted"/>
<gene>
    <name evidence="1" type="ORF">JOF56_011341</name>
</gene>
<sequence>MTTTQRTHIKLRDAGELIAAVPHLLGFRPANSLVIAAHTGGNRSNVSLCLRADIPTPDLYWSLAEQLQVPVLRANACGVSVLVVCDGVVDPPLPLPHSALVEAVTKVFGAVGVAVYHAFWTPEIAKDASWWCYTNLECNGQLPDPTSSPLAAASAASGSITYDSRAEMRASLEPVDRYPLALRAERIKAALLHQPDEARATKLVADAIADVRDGTLTLDDDRIVDLAVALSHMRVRDGCLKPEVIQLGRPLEQLWADLTRALPVPYRAEAACLLAFTAFLQGDGAKAGVALDAALEANPEHWGAQLLRYSMDWGLPPTAVAEAVAHAFHGEQTHAQN</sequence>
<keyword evidence="2" id="KW-1185">Reference proteome</keyword>
<dbReference type="Pfam" id="PF13830">
    <property type="entry name" value="DUF4192"/>
    <property type="match status" value="1"/>
</dbReference>
<organism evidence="1 2">
    <name type="scientific">Kibdelosporangium banguiense</name>
    <dbReference type="NCBI Taxonomy" id="1365924"/>
    <lineage>
        <taxon>Bacteria</taxon>
        <taxon>Bacillati</taxon>
        <taxon>Actinomycetota</taxon>
        <taxon>Actinomycetes</taxon>
        <taxon>Pseudonocardiales</taxon>
        <taxon>Pseudonocardiaceae</taxon>
        <taxon>Kibdelosporangium</taxon>
    </lineage>
</organism>
<dbReference type="EMBL" id="JAGINW010000001">
    <property type="protein sequence ID" value="MBP2330956.1"/>
    <property type="molecule type" value="Genomic_DNA"/>
</dbReference>
<reference evidence="1 2" key="1">
    <citation type="submission" date="2021-03" db="EMBL/GenBank/DDBJ databases">
        <title>Sequencing the genomes of 1000 actinobacteria strains.</title>
        <authorList>
            <person name="Klenk H.-P."/>
        </authorList>
    </citation>
    <scope>NUCLEOTIDE SEQUENCE [LARGE SCALE GENOMIC DNA]</scope>
    <source>
        <strain evidence="1 2">DSM 46670</strain>
    </source>
</reference>